<accession>D1A753</accession>
<dbReference type="GO" id="GO:0016887">
    <property type="term" value="F:ATP hydrolysis activity"/>
    <property type="evidence" value="ECO:0007669"/>
    <property type="project" value="InterPro"/>
</dbReference>
<dbReference type="InterPro" id="IPR014223">
    <property type="entry name" value="ABC_CydC/D"/>
</dbReference>
<dbReference type="OrthoDB" id="9806127at2"/>
<evidence type="ECO:0000256" key="8">
    <source>
        <dbReference type="SAM" id="MobiDB-lite"/>
    </source>
</evidence>
<feature type="domain" description="ABC transporter" evidence="10">
    <location>
        <begin position="349"/>
        <end position="582"/>
    </location>
</feature>
<dbReference type="STRING" id="471852.Tcur_4737"/>
<proteinExistence type="predicted"/>
<dbReference type="InterPro" id="IPR027417">
    <property type="entry name" value="P-loop_NTPase"/>
</dbReference>
<dbReference type="GO" id="GO:0005886">
    <property type="term" value="C:plasma membrane"/>
    <property type="evidence" value="ECO:0007669"/>
    <property type="project" value="UniProtKB-SubCell"/>
</dbReference>
<feature type="transmembrane region" description="Helical" evidence="9">
    <location>
        <begin position="259"/>
        <end position="280"/>
    </location>
</feature>
<dbReference type="InterPro" id="IPR017871">
    <property type="entry name" value="ABC_transporter-like_CS"/>
</dbReference>
<dbReference type="SUPFAM" id="SSF90123">
    <property type="entry name" value="ABC transporter transmembrane region"/>
    <property type="match status" value="1"/>
</dbReference>
<evidence type="ECO:0000256" key="6">
    <source>
        <dbReference type="ARBA" id="ARBA00023136"/>
    </source>
</evidence>
<keyword evidence="6 9" id="KW-0472">Membrane</keyword>
<dbReference type="InterPro" id="IPR039421">
    <property type="entry name" value="Type_1_exporter"/>
</dbReference>
<keyword evidence="13" id="KW-1185">Reference proteome</keyword>
<dbReference type="PANTHER" id="PTHR24221">
    <property type="entry name" value="ATP-BINDING CASSETTE SUB-FAMILY B"/>
    <property type="match status" value="1"/>
</dbReference>
<comment type="subcellular location">
    <subcellularLocation>
        <location evidence="1">Cell membrane</location>
        <topology evidence="1">Multi-pass membrane protein</topology>
    </subcellularLocation>
</comment>
<dbReference type="InterPro" id="IPR003439">
    <property type="entry name" value="ABC_transporter-like_ATP-bd"/>
</dbReference>
<evidence type="ECO:0000259" key="11">
    <source>
        <dbReference type="PROSITE" id="PS50929"/>
    </source>
</evidence>
<evidence type="ECO:0000256" key="2">
    <source>
        <dbReference type="ARBA" id="ARBA00022692"/>
    </source>
</evidence>
<dbReference type="eggNOG" id="COG4987">
    <property type="taxonomic scope" value="Bacteria"/>
</dbReference>
<feature type="domain" description="ABC transmembrane type-1" evidence="11">
    <location>
        <begin position="40"/>
        <end position="278"/>
    </location>
</feature>
<dbReference type="RefSeq" id="WP_012855040.1">
    <property type="nucleotide sequence ID" value="NC_013510.1"/>
</dbReference>
<feature type="transmembrane region" description="Helical" evidence="9">
    <location>
        <begin position="147"/>
        <end position="173"/>
    </location>
</feature>
<evidence type="ECO:0000256" key="9">
    <source>
        <dbReference type="SAM" id="Phobius"/>
    </source>
</evidence>
<dbReference type="HOGENOM" id="CLU_000604_84_9_11"/>
<feature type="transmembrane region" description="Helical" evidence="9">
    <location>
        <begin position="179"/>
        <end position="199"/>
    </location>
</feature>
<keyword evidence="4 12" id="KW-0067">ATP-binding</keyword>
<feature type="transmembrane region" description="Helical" evidence="9">
    <location>
        <begin position="286"/>
        <end position="307"/>
    </location>
</feature>
<keyword evidence="2 9" id="KW-0812">Transmembrane</keyword>
<name>D1A753_THECD</name>
<dbReference type="GO" id="GO:0034040">
    <property type="term" value="F:ATPase-coupled lipid transmembrane transporter activity"/>
    <property type="evidence" value="ECO:0007669"/>
    <property type="project" value="TreeGrafter"/>
</dbReference>
<keyword evidence="5 9" id="KW-1133">Transmembrane helix</keyword>
<dbReference type="PROSITE" id="PS50893">
    <property type="entry name" value="ABC_TRANSPORTER_2"/>
    <property type="match status" value="1"/>
</dbReference>
<dbReference type="NCBIfam" id="TIGR02868">
    <property type="entry name" value="CydC"/>
    <property type="match status" value="1"/>
</dbReference>
<dbReference type="GO" id="GO:0045454">
    <property type="term" value="P:cell redox homeostasis"/>
    <property type="evidence" value="ECO:0007669"/>
    <property type="project" value="InterPro"/>
</dbReference>
<dbReference type="PROSITE" id="PS50929">
    <property type="entry name" value="ABC_TM1F"/>
    <property type="match status" value="1"/>
</dbReference>
<evidence type="ECO:0000256" key="4">
    <source>
        <dbReference type="ARBA" id="ARBA00022840"/>
    </source>
</evidence>
<feature type="transmembrane region" description="Helical" evidence="9">
    <location>
        <begin position="39"/>
        <end position="65"/>
    </location>
</feature>
<dbReference type="AlphaFoldDB" id="D1A753"/>
<dbReference type="Gene3D" id="3.40.50.300">
    <property type="entry name" value="P-loop containing nucleotide triphosphate hydrolases"/>
    <property type="match status" value="1"/>
</dbReference>
<dbReference type="Proteomes" id="UP000001918">
    <property type="component" value="Chromosome"/>
</dbReference>
<dbReference type="Pfam" id="PF00005">
    <property type="entry name" value="ABC_tran"/>
    <property type="match status" value="1"/>
</dbReference>
<reference evidence="12 13" key="1">
    <citation type="journal article" date="2011" name="Stand. Genomic Sci.">
        <title>Complete genome sequence of Thermomonospora curvata type strain (B9).</title>
        <authorList>
            <person name="Chertkov O."/>
            <person name="Sikorski J."/>
            <person name="Nolan M."/>
            <person name="Lapidus A."/>
            <person name="Lucas S."/>
            <person name="Del Rio T.G."/>
            <person name="Tice H."/>
            <person name="Cheng J.F."/>
            <person name="Goodwin L."/>
            <person name="Pitluck S."/>
            <person name="Liolios K."/>
            <person name="Ivanova N."/>
            <person name="Mavromatis K."/>
            <person name="Mikhailova N."/>
            <person name="Ovchinnikova G."/>
            <person name="Pati A."/>
            <person name="Chen A."/>
            <person name="Palaniappan K."/>
            <person name="Djao O.D."/>
            <person name="Land M."/>
            <person name="Hauser L."/>
            <person name="Chang Y.J."/>
            <person name="Jeffries C.D."/>
            <person name="Brettin T."/>
            <person name="Han C."/>
            <person name="Detter J.C."/>
            <person name="Rohde M."/>
            <person name="Goker M."/>
            <person name="Woyke T."/>
            <person name="Bristow J."/>
            <person name="Eisen J.A."/>
            <person name="Markowitz V."/>
            <person name="Hugenholtz P."/>
            <person name="Klenk H.P."/>
            <person name="Kyrpides N.C."/>
        </authorList>
    </citation>
    <scope>NUCLEOTIDE SEQUENCE [LARGE SCALE GENOMIC DNA]</scope>
    <source>
        <strain evidence="13">ATCC 19995 / DSM 43183 / JCM 3096 / KCTC 9072 / NBRC 15933 / NCIMB 10081 / Henssen B9</strain>
    </source>
</reference>
<feature type="region of interest" description="Disordered" evidence="8">
    <location>
        <begin position="1"/>
        <end position="29"/>
    </location>
</feature>
<feature type="coiled-coil region" evidence="7">
    <location>
        <begin position="233"/>
        <end position="260"/>
    </location>
</feature>
<organism evidence="12 13">
    <name type="scientific">Thermomonospora curvata (strain ATCC 19995 / DSM 43183 / JCM 3096 / KCTC 9072 / NBRC 15933 / NCIMB 10081 / Henssen B9)</name>
    <dbReference type="NCBI Taxonomy" id="471852"/>
    <lineage>
        <taxon>Bacteria</taxon>
        <taxon>Bacillati</taxon>
        <taxon>Actinomycetota</taxon>
        <taxon>Actinomycetes</taxon>
        <taxon>Streptosporangiales</taxon>
        <taxon>Thermomonosporaceae</taxon>
        <taxon>Thermomonospora</taxon>
    </lineage>
</organism>
<dbReference type="InterPro" id="IPR036640">
    <property type="entry name" value="ABC1_TM_sf"/>
</dbReference>
<dbReference type="GO" id="GO:0034775">
    <property type="term" value="P:glutathione transmembrane transport"/>
    <property type="evidence" value="ECO:0007669"/>
    <property type="project" value="InterPro"/>
</dbReference>
<dbReference type="EMBL" id="CP001738">
    <property type="protein sequence ID" value="ACZ00259.1"/>
    <property type="molecule type" value="Genomic_DNA"/>
</dbReference>
<dbReference type="InterPro" id="IPR011527">
    <property type="entry name" value="ABC1_TM_dom"/>
</dbReference>
<keyword evidence="3" id="KW-0547">Nucleotide-binding</keyword>
<sequence length="595" mass="61400">MTYRAESARRPAGSGRGAPNRTKKADHAGGPLRGLWGRLIMAALAGAAAELAGLGLIAAAAWLIARAAQQPPVAALGLAVVAVRACALGKGVFRYLERLAGHDAALRAQAAVRGGLLRALIPPRPPPSGNADLLTRMADDTDAAVDLLVRCLLPAVAALVTAVAAVGVAAGLLPAAAPVLAAGLLAAGAGPPAVSAVAARRWAARLAPARAALAERVADLVHGAMDLAACDATERAQKAAAAADAHLAALERRRARLRAAMPAMGMAVQGVTVAVIVAQARPVLDPVALAVLALTALAAFAPVLPLADAGERLAEIIAALRRLEEVRAAPPAVTEPADPRPLPAPPYTIEVTDLVVRYAPGGAAALDGVSLTLPPGRRVALVGPSGAGKSTLLAALMRLVEAESGAIHVNGVDVRDLPSDGVRELMTGLTDDPYVFRASLRDNLLLARPRTGDGELARALAAVRLADWAAATGWDAPLGEDGATLSGGQLRRLALARALLRDPPVLLLDEPTEALEDPLADALLGDLLKATAGRTVLLVTHRLRGLEEVDEIVVLERGRITQRGSHRDLLREPGYYRDLWRAETMRRAPRRAGTA</sequence>
<evidence type="ECO:0000313" key="12">
    <source>
        <dbReference type="EMBL" id="ACZ00259.1"/>
    </source>
</evidence>
<gene>
    <name evidence="12" type="ordered locus">Tcur_4737</name>
</gene>
<dbReference type="SUPFAM" id="SSF52540">
    <property type="entry name" value="P-loop containing nucleoside triphosphate hydrolases"/>
    <property type="match status" value="1"/>
</dbReference>
<dbReference type="GO" id="GO:0140359">
    <property type="term" value="F:ABC-type transporter activity"/>
    <property type="evidence" value="ECO:0007669"/>
    <property type="project" value="InterPro"/>
</dbReference>
<evidence type="ECO:0000256" key="7">
    <source>
        <dbReference type="SAM" id="Coils"/>
    </source>
</evidence>
<evidence type="ECO:0000313" key="13">
    <source>
        <dbReference type="Proteomes" id="UP000001918"/>
    </source>
</evidence>
<evidence type="ECO:0000259" key="10">
    <source>
        <dbReference type="PROSITE" id="PS50893"/>
    </source>
</evidence>
<dbReference type="PANTHER" id="PTHR24221:SF654">
    <property type="entry name" value="ATP-BINDING CASSETTE SUB-FAMILY B MEMBER 6"/>
    <property type="match status" value="1"/>
</dbReference>
<evidence type="ECO:0000256" key="5">
    <source>
        <dbReference type="ARBA" id="ARBA00022989"/>
    </source>
</evidence>
<protein>
    <submittedName>
        <fullName evidence="12">ABC transporter, CydDC cysteine exporter (CydDC-E) family, permease/ATP-binding protein CydC</fullName>
    </submittedName>
</protein>
<keyword evidence="7" id="KW-0175">Coiled coil</keyword>
<dbReference type="PROSITE" id="PS00211">
    <property type="entry name" value="ABC_TRANSPORTER_1"/>
    <property type="match status" value="1"/>
</dbReference>
<dbReference type="Gene3D" id="1.20.1560.10">
    <property type="entry name" value="ABC transporter type 1, transmembrane domain"/>
    <property type="match status" value="1"/>
</dbReference>
<dbReference type="InterPro" id="IPR003593">
    <property type="entry name" value="AAA+_ATPase"/>
</dbReference>
<dbReference type="GO" id="GO:0005524">
    <property type="term" value="F:ATP binding"/>
    <property type="evidence" value="ECO:0007669"/>
    <property type="project" value="UniProtKB-KW"/>
</dbReference>
<evidence type="ECO:0000256" key="3">
    <source>
        <dbReference type="ARBA" id="ARBA00022741"/>
    </source>
</evidence>
<evidence type="ECO:0000256" key="1">
    <source>
        <dbReference type="ARBA" id="ARBA00004651"/>
    </source>
</evidence>
<feature type="transmembrane region" description="Helical" evidence="9">
    <location>
        <begin position="71"/>
        <end position="89"/>
    </location>
</feature>
<dbReference type="KEGG" id="tcu:Tcur_4737"/>
<dbReference type="SMART" id="SM00382">
    <property type="entry name" value="AAA"/>
    <property type="match status" value="1"/>
</dbReference>